<name>A0ABX1XJ19_9BACL</name>
<dbReference type="Proteomes" id="UP000653578">
    <property type="component" value="Unassembled WGS sequence"/>
</dbReference>
<organism evidence="1 2">
    <name type="scientific">Paenibacillus plantarum</name>
    <dbReference type="NCBI Taxonomy" id="2654975"/>
    <lineage>
        <taxon>Bacteria</taxon>
        <taxon>Bacillati</taxon>
        <taxon>Bacillota</taxon>
        <taxon>Bacilli</taxon>
        <taxon>Bacillales</taxon>
        <taxon>Paenibacillaceae</taxon>
        <taxon>Paenibacillus</taxon>
    </lineage>
</organism>
<reference evidence="1 2" key="1">
    <citation type="submission" date="2019-10" db="EMBL/GenBank/DDBJ databases">
        <title>Description of Paenibacillus humi sp. nov.</title>
        <authorList>
            <person name="Carlier A."/>
            <person name="Qi S."/>
        </authorList>
    </citation>
    <scope>NUCLEOTIDE SEQUENCE [LARGE SCALE GENOMIC DNA]</scope>
    <source>
        <strain evidence="1 2">LMG 31461</strain>
    </source>
</reference>
<keyword evidence="2" id="KW-1185">Reference proteome</keyword>
<accession>A0ABX1XJ19</accession>
<evidence type="ECO:0000313" key="1">
    <source>
        <dbReference type="EMBL" id="NOU68399.1"/>
    </source>
</evidence>
<proteinExistence type="predicted"/>
<gene>
    <name evidence="1" type="ORF">GC096_30695</name>
</gene>
<protein>
    <submittedName>
        <fullName evidence="1">Uncharacterized protein</fullName>
    </submittedName>
</protein>
<comment type="caution">
    <text evidence="1">The sequence shown here is derived from an EMBL/GenBank/DDBJ whole genome shotgun (WGS) entry which is preliminary data.</text>
</comment>
<dbReference type="RefSeq" id="WP_171635723.1">
    <property type="nucleotide sequence ID" value="NZ_WHNY01000075.1"/>
</dbReference>
<sequence length="460" mass="48671">MPDYTEKLNLPKPLGNENVTRENYRALIDAIDNAVAKAAHTHDGTTGNGAQITAAGLANGAATDTVLGNRTADPAQTPSGSVGTITQLFSWITNRIKAMLGTTNWYDAPPTTLTAANTHMTATTGVHGATSAATANTLITRDGNGRAQVAVPSAAADIARKDTVDAVATVANAALPATSYTAADVLTKIKTVDGAGSGLDADLVKGYVPLNKAGDTMTGGLTISNGAPIITLTETDQSNKNWHIVTDGGNFSIRETDLATERFAISAGGDWIYKSNILPQLRATSGYLEWYNGGAWQPVGGQTAIQATYTRTATLNANNKAPRTWHSVVDIQNKRGIIMHAVAAVGVNAYINSGDDYYVVGSTLYIRLTIDDQVETMPMVIPNNANAGQSPNLYPLGALFIRDEHNAGGDYTYLVQLRQDPIYFMKNFKLELYGDPTQAGYTNSAINVSGTVRYALHIGT</sequence>
<dbReference type="EMBL" id="WHNY01000075">
    <property type="protein sequence ID" value="NOU68399.1"/>
    <property type="molecule type" value="Genomic_DNA"/>
</dbReference>
<evidence type="ECO:0000313" key="2">
    <source>
        <dbReference type="Proteomes" id="UP000653578"/>
    </source>
</evidence>